<evidence type="ECO:0000313" key="1">
    <source>
        <dbReference type="EMBL" id="GAI07199.1"/>
    </source>
</evidence>
<name>X1MLE5_9ZZZZ</name>
<proteinExistence type="predicted"/>
<dbReference type="AlphaFoldDB" id="X1MLE5"/>
<gene>
    <name evidence="1" type="ORF">S06H3_21607</name>
</gene>
<feature type="non-terminal residue" evidence="1">
    <location>
        <position position="1"/>
    </location>
</feature>
<sequence>EKAWAIVMPVSKKIASLEDRENNPLAIFRTEKEARNEAVQPEEKIVKVEIKIIKQ</sequence>
<organism evidence="1">
    <name type="scientific">marine sediment metagenome</name>
    <dbReference type="NCBI Taxonomy" id="412755"/>
    <lineage>
        <taxon>unclassified sequences</taxon>
        <taxon>metagenomes</taxon>
        <taxon>ecological metagenomes</taxon>
    </lineage>
</organism>
<reference evidence="1" key="1">
    <citation type="journal article" date="2014" name="Front. Microbiol.">
        <title>High frequency of phylogenetically diverse reductive dehalogenase-homologous genes in deep subseafloor sedimentary metagenomes.</title>
        <authorList>
            <person name="Kawai M."/>
            <person name="Futagami T."/>
            <person name="Toyoda A."/>
            <person name="Takaki Y."/>
            <person name="Nishi S."/>
            <person name="Hori S."/>
            <person name="Arai W."/>
            <person name="Tsubouchi T."/>
            <person name="Morono Y."/>
            <person name="Uchiyama I."/>
            <person name="Ito T."/>
            <person name="Fujiyama A."/>
            <person name="Inagaki F."/>
            <person name="Takami H."/>
        </authorList>
    </citation>
    <scope>NUCLEOTIDE SEQUENCE</scope>
    <source>
        <strain evidence="1">Expedition CK06-06</strain>
    </source>
</reference>
<accession>X1MLE5</accession>
<dbReference type="EMBL" id="BARV01011376">
    <property type="protein sequence ID" value="GAI07199.1"/>
    <property type="molecule type" value="Genomic_DNA"/>
</dbReference>
<comment type="caution">
    <text evidence="1">The sequence shown here is derived from an EMBL/GenBank/DDBJ whole genome shotgun (WGS) entry which is preliminary data.</text>
</comment>
<protein>
    <submittedName>
        <fullName evidence="1">Uncharacterized protein</fullName>
    </submittedName>
</protein>